<proteinExistence type="predicted"/>
<name>A0A1W1UAY5_9DEIO</name>
<dbReference type="RefSeq" id="WP_245808080.1">
    <property type="nucleotide sequence ID" value="NZ_FWWU01000002.1"/>
</dbReference>
<accession>A0A1W1UAY5</accession>
<evidence type="ECO:0000313" key="3">
    <source>
        <dbReference type="Proteomes" id="UP000192582"/>
    </source>
</evidence>
<dbReference type="EMBL" id="FWWU01000002">
    <property type="protein sequence ID" value="SMB78247.1"/>
    <property type="molecule type" value="Genomic_DNA"/>
</dbReference>
<dbReference type="Proteomes" id="UP000192582">
    <property type="component" value="Unassembled WGS sequence"/>
</dbReference>
<reference evidence="2 3" key="1">
    <citation type="submission" date="2017-04" db="EMBL/GenBank/DDBJ databases">
        <authorList>
            <person name="Afonso C.L."/>
            <person name="Miller P.J."/>
            <person name="Scott M.A."/>
            <person name="Spackman E."/>
            <person name="Goraichik I."/>
            <person name="Dimitrov K.M."/>
            <person name="Suarez D.L."/>
            <person name="Swayne D.E."/>
        </authorList>
    </citation>
    <scope>NUCLEOTIDE SEQUENCE [LARGE SCALE GENOMIC DNA]</scope>
    <source>
        <strain evidence="2 3">KR-140</strain>
    </source>
</reference>
<keyword evidence="3" id="KW-1185">Reference proteome</keyword>
<feature type="chain" id="PRO_5012890395" evidence="1">
    <location>
        <begin position="23"/>
        <end position="104"/>
    </location>
</feature>
<keyword evidence="1" id="KW-0732">Signal</keyword>
<organism evidence="2 3">
    <name type="scientific">Deinococcus hopiensis KR-140</name>
    <dbReference type="NCBI Taxonomy" id="695939"/>
    <lineage>
        <taxon>Bacteria</taxon>
        <taxon>Thermotogati</taxon>
        <taxon>Deinococcota</taxon>
        <taxon>Deinococci</taxon>
        <taxon>Deinococcales</taxon>
        <taxon>Deinococcaceae</taxon>
        <taxon>Deinococcus</taxon>
    </lineage>
</organism>
<sequence length="104" mass="11149">MRHPLLMSALTLALITGTPALAATAKAAAPVVQGTKQLDGQNARLGQTFTLGKQSPLNFTLNSAEYSTDRVVIGSEIYYAKADEKLLVLRDTVQNPQKSAARYS</sequence>
<feature type="signal peptide" evidence="1">
    <location>
        <begin position="1"/>
        <end position="22"/>
    </location>
</feature>
<evidence type="ECO:0000256" key="1">
    <source>
        <dbReference type="SAM" id="SignalP"/>
    </source>
</evidence>
<protein>
    <submittedName>
        <fullName evidence="2">Uncharacterized protein</fullName>
    </submittedName>
</protein>
<gene>
    <name evidence="2" type="ORF">SAMN00790413_06570</name>
</gene>
<dbReference type="AlphaFoldDB" id="A0A1W1UAY5"/>
<evidence type="ECO:0000313" key="2">
    <source>
        <dbReference type="EMBL" id="SMB78247.1"/>
    </source>
</evidence>